<keyword evidence="7" id="KW-0594">Phospholipid biosynthesis</keyword>
<comment type="similarity">
    <text evidence="2 7">Belongs to the 1-acyl-sn-glycerol-3-phosphate acyltransferase family.</text>
</comment>
<feature type="domain" description="Phospholipid/glycerol acyltransferase" evidence="8">
    <location>
        <begin position="72"/>
        <end position="186"/>
    </location>
</feature>
<evidence type="ECO:0000313" key="9">
    <source>
        <dbReference type="EMBL" id="NYE04684.1"/>
    </source>
</evidence>
<gene>
    <name evidence="9" type="ORF">F4694_001433</name>
</gene>
<dbReference type="PANTHER" id="PTHR10434">
    <property type="entry name" value="1-ACYL-SN-GLYCEROL-3-PHOSPHATE ACYLTRANSFERASE"/>
    <property type="match status" value="1"/>
</dbReference>
<evidence type="ECO:0000313" key="10">
    <source>
        <dbReference type="Proteomes" id="UP000548423"/>
    </source>
</evidence>
<reference evidence="10" key="1">
    <citation type="submission" date="2020-07" db="EMBL/GenBank/DDBJ databases">
        <authorList>
            <person name="Partida-Martinez L."/>
            <person name="Huntemann M."/>
            <person name="Clum A."/>
            <person name="Wang J."/>
            <person name="Palaniappan K."/>
            <person name="Ritter S."/>
            <person name="Chen I.-M."/>
            <person name="Stamatis D."/>
            <person name="Reddy T."/>
            <person name="O'Malley R."/>
            <person name="Daum C."/>
            <person name="Shapiro N."/>
            <person name="Ivanova N."/>
            <person name="Kyrpides N."/>
            <person name="Woyke T."/>
        </authorList>
    </citation>
    <scope>NUCLEOTIDE SEQUENCE [LARGE SCALE GENOMIC DNA]</scope>
    <source>
        <strain evidence="10">AT2.8</strain>
    </source>
</reference>
<keyword evidence="7" id="KW-1208">Phospholipid metabolism</keyword>
<protein>
    <recommendedName>
        <fullName evidence="7">1-acyl-sn-glycerol-3-phosphate acyltransferase</fullName>
        <ecNumber evidence="7">2.3.1.51</ecNumber>
    </recommendedName>
</protein>
<dbReference type="CDD" id="cd07989">
    <property type="entry name" value="LPLAT_AGPAT-like"/>
    <property type="match status" value="1"/>
</dbReference>
<evidence type="ECO:0000256" key="6">
    <source>
        <dbReference type="ARBA" id="ARBA00023315"/>
    </source>
</evidence>
<keyword evidence="6 7" id="KW-0012">Acyltransferase</keyword>
<evidence type="ECO:0000259" key="8">
    <source>
        <dbReference type="SMART" id="SM00563"/>
    </source>
</evidence>
<dbReference type="SMART" id="SM00563">
    <property type="entry name" value="PlsC"/>
    <property type="match status" value="1"/>
</dbReference>
<evidence type="ECO:0000256" key="7">
    <source>
        <dbReference type="RuleBase" id="RU361267"/>
    </source>
</evidence>
<dbReference type="AlphaFoldDB" id="A0A852TBF5"/>
<name>A0A852TBF5_9BACI</name>
<dbReference type="GO" id="GO:0016020">
    <property type="term" value="C:membrane"/>
    <property type="evidence" value="ECO:0007669"/>
    <property type="project" value="InterPro"/>
</dbReference>
<keyword evidence="4 7" id="KW-0808">Transferase</keyword>
<evidence type="ECO:0000256" key="5">
    <source>
        <dbReference type="ARBA" id="ARBA00023098"/>
    </source>
</evidence>
<dbReference type="Proteomes" id="UP000548423">
    <property type="component" value="Unassembled WGS sequence"/>
</dbReference>
<reference evidence="10" key="2">
    <citation type="submission" date="2020-08" db="EMBL/GenBank/DDBJ databases">
        <title>The Agave Microbiome: Exploring the role of microbial communities in plant adaptations to desert environments.</title>
        <authorList>
            <person name="Partida-Martinez L.P."/>
        </authorList>
    </citation>
    <scope>NUCLEOTIDE SEQUENCE [LARGE SCALE GENOMIC DNA]</scope>
    <source>
        <strain evidence="10">AT2.8</strain>
    </source>
</reference>
<dbReference type="NCBIfam" id="TIGR00530">
    <property type="entry name" value="AGP_acyltrn"/>
    <property type="match status" value="1"/>
</dbReference>
<accession>A0A852TBF5</accession>
<keyword evidence="5 7" id="KW-0443">Lipid metabolism</keyword>
<dbReference type="EC" id="2.3.1.51" evidence="7"/>
<comment type="pathway">
    <text evidence="1">Lipid metabolism.</text>
</comment>
<sequence>MFRLITCFLYISGFLIYSIPQLTRIKKLSHLPVNQLDKIAHEYPKRFSKTFMKLTGSDVRVEGLELIPEGPVVFIANHESDFDIPVLLTTIDKPFGFVSKIEVRKVPILSAWLDAINCILIDRKNREQALNSMQEGVKLLKEGHSLVIFPEGMRSMGGPVLPFKVGGIRLAQDAGMPIVPIAIKGTADVFEKNGRLIKPAQIKVTIGEPINPKIHYHKDYNDLAEEVRRIIIDNREESNIAS</sequence>
<dbReference type="InterPro" id="IPR002123">
    <property type="entry name" value="Plipid/glycerol_acylTrfase"/>
</dbReference>
<comment type="catalytic activity">
    <reaction evidence="7">
        <text>a 1-acyl-sn-glycero-3-phosphate + an acyl-CoA = a 1,2-diacyl-sn-glycero-3-phosphate + CoA</text>
        <dbReference type="Rhea" id="RHEA:19709"/>
        <dbReference type="ChEBI" id="CHEBI:57287"/>
        <dbReference type="ChEBI" id="CHEBI:57970"/>
        <dbReference type="ChEBI" id="CHEBI:58342"/>
        <dbReference type="ChEBI" id="CHEBI:58608"/>
        <dbReference type="EC" id="2.3.1.51"/>
    </reaction>
</comment>
<comment type="domain">
    <text evidence="7">The HXXXXD motif is essential for acyltransferase activity and may constitute the binding site for the phosphate moiety of the glycerol-3-phosphate.</text>
</comment>
<comment type="caution">
    <text evidence="9">The sequence shown here is derived from an EMBL/GenBank/DDBJ whole genome shotgun (WGS) entry which is preliminary data.</text>
</comment>
<dbReference type="Pfam" id="PF01553">
    <property type="entry name" value="Acyltransferase"/>
    <property type="match status" value="1"/>
</dbReference>
<evidence type="ECO:0000256" key="1">
    <source>
        <dbReference type="ARBA" id="ARBA00005189"/>
    </source>
</evidence>
<dbReference type="GO" id="GO:0006654">
    <property type="term" value="P:phosphatidic acid biosynthetic process"/>
    <property type="evidence" value="ECO:0007669"/>
    <property type="project" value="TreeGrafter"/>
</dbReference>
<dbReference type="EMBL" id="JACCBX010000003">
    <property type="protein sequence ID" value="NYE04684.1"/>
    <property type="molecule type" value="Genomic_DNA"/>
</dbReference>
<proteinExistence type="inferred from homology"/>
<organism evidence="9 10">
    <name type="scientific">Neobacillus niacini</name>
    <dbReference type="NCBI Taxonomy" id="86668"/>
    <lineage>
        <taxon>Bacteria</taxon>
        <taxon>Bacillati</taxon>
        <taxon>Bacillota</taxon>
        <taxon>Bacilli</taxon>
        <taxon>Bacillales</taxon>
        <taxon>Bacillaceae</taxon>
        <taxon>Neobacillus</taxon>
    </lineage>
</organism>
<dbReference type="SUPFAM" id="SSF69593">
    <property type="entry name" value="Glycerol-3-phosphate (1)-acyltransferase"/>
    <property type="match status" value="1"/>
</dbReference>
<dbReference type="InterPro" id="IPR004552">
    <property type="entry name" value="AGP_acyltrans"/>
</dbReference>
<keyword evidence="3 7" id="KW-0444">Lipid biosynthesis</keyword>
<evidence type="ECO:0000256" key="2">
    <source>
        <dbReference type="ARBA" id="ARBA00008655"/>
    </source>
</evidence>
<dbReference type="PANTHER" id="PTHR10434:SF64">
    <property type="entry name" value="1-ACYL-SN-GLYCEROL-3-PHOSPHATE ACYLTRANSFERASE-RELATED"/>
    <property type="match status" value="1"/>
</dbReference>
<dbReference type="GO" id="GO:0003841">
    <property type="term" value="F:1-acylglycerol-3-phosphate O-acyltransferase activity"/>
    <property type="evidence" value="ECO:0007669"/>
    <property type="project" value="UniProtKB-UniRule"/>
</dbReference>
<evidence type="ECO:0000256" key="4">
    <source>
        <dbReference type="ARBA" id="ARBA00022679"/>
    </source>
</evidence>
<evidence type="ECO:0000256" key="3">
    <source>
        <dbReference type="ARBA" id="ARBA00022516"/>
    </source>
</evidence>